<gene>
    <name evidence="3" type="ORF">N7498_007312</name>
</gene>
<dbReference type="RefSeq" id="XP_058306623.1">
    <property type="nucleotide sequence ID" value="XM_058454374.1"/>
</dbReference>
<dbReference type="InterPro" id="IPR036291">
    <property type="entry name" value="NAD(P)-bd_dom_sf"/>
</dbReference>
<evidence type="ECO:0000313" key="4">
    <source>
        <dbReference type="Proteomes" id="UP001150904"/>
    </source>
</evidence>
<accession>A0A9W9JNK4</accession>
<dbReference type="GO" id="GO:0042602">
    <property type="term" value="F:riboflavin reductase (NADPH) activity"/>
    <property type="evidence" value="ECO:0007669"/>
    <property type="project" value="TreeGrafter"/>
</dbReference>
<sequence length="243" mass="26602">MNPNTKTVFFIGASGGVGLSALKHTLAAGHQCIALCRQPSKLTEIFPPASTPNLKVIEGNAHDVQAVSKCLLTEDGKLVDMVCSTIGSRPNFRKMTIEDPECCRNAAATLLEALDNLQRDGVTGSPHLITFSTTGVSRFGRDYPLAVFPVYLWFLKVPHADKRITEDRFSNSGRPFTIVRASLLTTGETTKAIRVGIEDPKTGRESEAIGYFISREDSGKWVAENLILETKEKYVNKIAMITN</sequence>
<dbReference type="GeneID" id="83181675"/>
<dbReference type="InterPro" id="IPR016040">
    <property type="entry name" value="NAD(P)-bd_dom"/>
</dbReference>
<dbReference type="SUPFAM" id="SSF51735">
    <property type="entry name" value="NAD(P)-binding Rossmann-fold domains"/>
    <property type="match status" value="1"/>
</dbReference>
<reference evidence="3" key="1">
    <citation type="submission" date="2022-12" db="EMBL/GenBank/DDBJ databases">
        <authorList>
            <person name="Petersen C."/>
        </authorList>
    </citation>
    <scope>NUCLEOTIDE SEQUENCE</scope>
    <source>
        <strain evidence="3">IBT 15544</strain>
    </source>
</reference>
<dbReference type="Gene3D" id="3.40.50.720">
    <property type="entry name" value="NAD(P)-binding Rossmann-like Domain"/>
    <property type="match status" value="1"/>
</dbReference>
<keyword evidence="4" id="KW-1185">Reference proteome</keyword>
<dbReference type="GO" id="GO:0004074">
    <property type="term" value="F:biliverdin reductase [NAD(P)H] activity"/>
    <property type="evidence" value="ECO:0007669"/>
    <property type="project" value="TreeGrafter"/>
</dbReference>
<organism evidence="3 4">
    <name type="scientific">Penicillium cinerascens</name>
    <dbReference type="NCBI Taxonomy" id="70096"/>
    <lineage>
        <taxon>Eukaryota</taxon>
        <taxon>Fungi</taxon>
        <taxon>Dikarya</taxon>
        <taxon>Ascomycota</taxon>
        <taxon>Pezizomycotina</taxon>
        <taxon>Eurotiomycetes</taxon>
        <taxon>Eurotiomycetidae</taxon>
        <taxon>Eurotiales</taxon>
        <taxon>Aspergillaceae</taxon>
        <taxon>Penicillium</taxon>
    </lineage>
</organism>
<dbReference type="Proteomes" id="UP001150904">
    <property type="component" value="Unassembled WGS sequence"/>
</dbReference>
<dbReference type="InterPro" id="IPR051606">
    <property type="entry name" value="Polyketide_Oxido-like"/>
</dbReference>
<dbReference type="Pfam" id="PF13460">
    <property type="entry name" value="NAD_binding_10"/>
    <property type="match status" value="1"/>
</dbReference>
<dbReference type="PANTHER" id="PTHR43355">
    <property type="entry name" value="FLAVIN REDUCTASE (NADPH)"/>
    <property type="match status" value="1"/>
</dbReference>
<evidence type="ECO:0000256" key="1">
    <source>
        <dbReference type="ARBA" id="ARBA00038376"/>
    </source>
</evidence>
<feature type="domain" description="NAD(P)-binding" evidence="2">
    <location>
        <begin position="12"/>
        <end position="224"/>
    </location>
</feature>
<evidence type="ECO:0000259" key="2">
    <source>
        <dbReference type="Pfam" id="PF13460"/>
    </source>
</evidence>
<dbReference type="OrthoDB" id="63935at2759"/>
<dbReference type="PANTHER" id="PTHR43355:SF2">
    <property type="entry name" value="FLAVIN REDUCTASE (NADPH)"/>
    <property type="match status" value="1"/>
</dbReference>
<reference evidence="3" key="2">
    <citation type="journal article" date="2023" name="IMA Fungus">
        <title>Comparative genomic study of the Penicillium genus elucidates a diverse pangenome and 15 lateral gene transfer events.</title>
        <authorList>
            <person name="Petersen C."/>
            <person name="Sorensen T."/>
            <person name="Nielsen M.R."/>
            <person name="Sondergaard T.E."/>
            <person name="Sorensen J.L."/>
            <person name="Fitzpatrick D.A."/>
            <person name="Frisvad J.C."/>
            <person name="Nielsen K.L."/>
        </authorList>
    </citation>
    <scope>NUCLEOTIDE SEQUENCE</scope>
    <source>
        <strain evidence="3">IBT 15544</strain>
    </source>
</reference>
<comment type="caution">
    <text evidence="3">The sequence shown here is derived from an EMBL/GenBank/DDBJ whole genome shotgun (WGS) entry which is preliminary data.</text>
</comment>
<evidence type="ECO:0000313" key="3">
    <source>
        <dbReference type="EMBL" id="KAJ5198195.1"/>
    </source>
</evidence>
<comment type="similarity">
    <text evidence="1">Belongs to the avfA family.</text>
</comment>
<name>A0A9W9JNK4_9EURO</name>
<dbReference type="AlphaFoldDB" id="A0A9W9JNK4"/>
<dbReference type="EMBL" id="JAPQKR010000014">
    <property type="protein sequence ID" value="KAJ5198195.1"/>
    <property type="molecule type" value="Genomic_DNA"/>
</dbReference>
<proteinExistence type="inferred from homology"/>
<protein>
    <recommendedName>
        <fullName evidence="2">NAD(P)-binding domain-containing protein</fullName>
    </recommendedName>
</protein>